<feature type="transmembrane region" description="Helical" evidence="1">
    <location>
        <begin position="78"/>
        <end position="96"/>
    </location>
</feature>
<proteinExistence type="predicted"/>
<name>F8A2E8_CELGA</name>
<protein>
    <submittedName>
        <fullName evidence="2">Uncharacterized protein</fullName>
    </submittedName>
</protein>
<keyword evidence="1" id="KW-0812">Transmembrane</keyword>
<accession>F8A2E8</accession>
<dbReference type="KEGG" id="cga:Celgi_1286"/>
<keyword evidence="3" id="KW-1185">Reference proteome</keyword>
<dbReference type="OrthoDB" id="9992182at2"/>
<dbReference type="STRING" id="593907.Celgi_1286"/>
<dbReference type="Proteomes" id="UP000000485">
    <property type="component" value="Chromosome"/>
</dbReference>
<dbReference type="HOGENOM" id="CLU_1764735_0_0_11"/>
<gene>
    <name evidence="2" type="ordered locus">Celgi_1286</name>
</gene>
<dbReference type="EMBL" id="CP002665">
    <property type="protein sequence ID" value="AEI11805.1"/>
    <property type="molecule type" value="Genomic_DNA"/>
</dbReference>
<dbReference type="AlphaFoldDB" id="F8A2E8"/>
<keyword evidence="1" id="KW-0472">Membrane</keyword>
<reference evidence="3" key="1">
    <citation type="submission" date="2011-04" db="EMBL/GenBank/DDBJ databases">
        <title>Complete sequence of Cellvibrio gilvus ATCC 13127.</title>
        <authorList>
            <person name="Lucas S."/>
            <person name="Han J."/>
            <person name="Lapidus A."/>
            <person name="Cheng J.-F."/>
            <person name="Goodwin L."/>
            <person name="Pitluck S."/>
            <person name="Peters L."/>
            <person name="Munk A."/>
            <person name="Detter J.C."/>
            <person name="Han C."/>
            <person name="Tapia R."/>
            <person name="Land M."/>
            <person name="Hauser L."/>
            <person name="Kyrpides N."/>
            <person name="Ivanova N."/>
            <person name="Ovchinnikova G."/>
            <person name="Pagani I."/>
            <person name="Mead D."/>
            <person name="Brumm P."/>
            <person name="Woyke T."/>
        </authorList>
    </citation>
    <scope>NUCLEOTIDE SEQUENCE [LARGE SCALE GENOMIC DNA]</scope>
    <source>
        <strain evidence="3">ATCC 13127 / NRRL B-14078</strain>
    </source>
</reference>
<keyword evidence="1" id="KW-1133">Transmembrane helix</keyword>
<dbReference type="RefSeq" id="WP_013883324.1">
    <property type="nucleotide sequence ID" value="NC_015671.1"/>
</dbReference>
<feature type="transmembrane region" description="Helical" evidence="1">
    <location>
        <begin position="52"/>
        <end position="71"/>
    </location>
</feature>
<evidence type="ECO:0000256" key="1">
    <source>
        <dbReference type="SAM" id="Phobius"/>
    </source>
</evidence>
<evidence type="ECO:0000313" key="3">
    <source>
        <dbReference type="Proteomes" id="UP000000485"/>
    </source>
</evidence>
<feature type="transmembrane region" description="Helical" evidence="1">
    <location>
        <begin position="20"/>
        <end position="40"/>
    </location>
</feature>
<sequence precursor="true">MSPDRALPVWARITGRILRAAVYALGIVVGLADLNAPSPVILDAVQPPWMHMWAWIATTAGVVGLLAVAAWRWRWEYVASAALGLALAARAIGVWSTVDESAVRVAAAASITIAALACLLRTLDLTVFAIRTSAAVIHTRGGVRLRA</sequence>
<organism evidence="2 3">
    <name type="scientific">Cellulomonas gilvus (strain ATCC 13127 / NRRL B-14078)</name>
    <name type="common">Cellvibrio gilvus</name>
    <dbReference type="NCBI Taxonomy" id="593907"/>
    <lineage>
        <taxon>Bacteria</taxon>
        <taxon>Bacillati</taxon>
        <taxon>Actinomycetota</taxon>
        <taxon>Actinomycetes</taxon>
        <taxon>Micrococcales</taxon>
        <taxon>Cellulomonadaceae</taxon>
        <taxon>Cellulomonas</taxon>
    </lineage>
</organism>
<feature type="transmembrane region" description="Helical" evidence="1">
    <location>
        <begin position="102"/>
        <end position="123"/>
    </location>
</feature>
<evidence type="ECO:0000313" key="2">
    <source>
        <dbReference type="EMBL" id="AEI11805.1"/>
    </source>
</evidence>